<evidence type="ECO:0000313" key="2">
    <source>
        <dbReference type="EMBL" id="MBK1836409.1"/>
    </source>
</evidence>
<evidence type="ECO:0000256" key="1">
    <source>
        <dbReference type="SAM" id="MobiDB-lite"/>
    </source>
</evidence>
<gene>
    <name evidence="2" type="ORF">JHL17_03205</name>
</gene>
<name>A0ABS1EZ14_9PROT</name>
<sequence>MSLSLGPFPPAPPREPFVPDDSMPVPGDPARPPLGEPPGPIPVPPREPPPTPDRLMDRLMG</sequence>
<comment type="caution">
    <text evidence="2">The sequence shown here is derived from an EMBL/GenBank/DDBJ whole genome shotgun (WGS) entry which is preliminary data.</text>
</comment>
<organism evidence="2 3">
    <name type="scientific">Azospirillum endophyticum</name>
    <dbReference type="NCBI Taxonomy" id="2800326"/>
    <lineage>
        <taxon>Bacteria</taxon>
        <taxon>Pseudomonadati</taxon>
        <taxon>Pseudomonadota</taxon>
        <taxon>Alphaproteobacteria</taxon>
        <taxon>Rhodospirillales</taxon>
        <taxon>Azospirillaceae</taxon>
        <taxon>Azospirillum</taxon>
    </lineage>
</organism>
<reference evidence="3" key="1">
    <citation type="submission" date="2021-01" db="EMBL/GenBank/DDBJ databases">
        <title>Genome public.</title>
        <authorList>
            <person name="Liu C."/>
            <person name="Sun Q."/>
        </authorList>
    </citation>
    <scope>NUCLEOTIDE SEQUENCE [LARGE SCALE GENOMIC DNA]</scope>
    <source>
        <strain evidence="3">YIM B02556</strain>
    </source>
</reference>
<feature type="compositionally biased region" description="Pro residues" evidence="1">
    <location>
        <begin position="7"/>
        <end position="16"/>
    </location>
</feature>
<accession>A0ABS1EZ14</accession>
<feature type="compositionally biased region" description="Pro residues" evidence="1">
    <location>
        <begin position="26"/>
        <end position="52"/>
    </location>
</feature>
<proteinExistence type="predicted"/>
<protein>
    <submittedName>
        <fullName evidence="2">Uncharacterized protein</fullName>
    </submittedName>
</protein>
<evidence type="ECO:0000313" key="3">
    <source>
        <dbReference type="Proteomes" id="UP000652760"/>
    </source>
</evidence>
<dbReference type="RefSeq" id="WP_200190606.1">
    <property type="nucleotide sequence ID" value="NZ_JAENHM010000008.1"/>
</dbReference>
<keyword evidence="3" id="KW-1185">Reference proteome</keyword>
<feature type="region of interest" description="Disordered" evidence="1">
    <location>
        <begin position="1"/>
        <end position="61"/>
    </location>
</feature>
<dbReference type="Proteomes" id="UP000652760">
    <property type="component" value="Unassembled WGS sequence"/>
</dbReference>
<dbReference type="EMBL" id="JAENHM010000008">
    <property type="protein sequence ID" value="MBK1836409.1"/>
    <property type="molecule type" value="Genomic_DNA"/>
</dbReference>